<dbReference type="GO" id="GO:0000981">
    <property type="term" value="F:DNA-binding transcription factor activity, RNA polymerase II-specific"/>
    <property type="evidence" value="ECO:0007669"/>
    <property type="project" value="TreeGrafter"/>
</dbReference>
<dbReference type="InterPro" id="IPR040223">
    <property type="entry name" value="PAR_bZIP"/>
</dbReference>
<dbReference type="GO" id="GO:0005634">
    <property type="term" value="C:nucleus"/>
    <property type="evidence" value="ECO:0007669"/>
    <property type="project" value="UniProtKB-SubCell"/>
</dbReference>
<evidence type="ECO:0000256" key="1">
    <source>
        <dbReference type="ARBA" id="ARBA00004123"/>
    </source>
</evidence>
<comment type="similarity">
    <text evidence="2">Belongs to the bZIP family. PAR subfamily.</text>
</comment>
<feature type="region of interest" description="Disordered" evidence="7">
    <location>
        <begin position="117"/>
        <end position="140"/>
    </location>
</feature>
<dbReference type="SMART" id="SM00338">
    <property type="entry name" value="BRLZ"/>
    <property type="match status" value="1"/>
</dbReference>
<evidence type="ECO:0000256" key="2">
    <source>
        <dbReference type="ARBA" id="ARBA00009208"/>
    </source>
</evidence>
<dbReference type="PANTHER" id="PTHR11988">
    <property type="entry name" value="THYROTROPH EMBRYONIC FACTOR RELATED"/>
    <property type="match status" value="1"/>
</dbReference>
<evidence type="ECO:0000256" key="5">
    <source>
        <dbReference type="ARBA" id="ARBA00023163"/>
    </source>
</evidence>
<evidence type="ECO:0000256" key="7">
    <source>
        <dbReference type="SAM" id="MobiDB-lite"/>
    </source>
</evidence>
<evidence type="ECO:0000256" key="4">
    <source>
        <dbReference type="ARBA" id="ARBA00023125"/>
    </source>
</evidence>
<dbReference type="PANTHER" id="PTHR11988:SF56">
    <property type="entry name" value="TRANSCRIPTION FACTOR CES-2"/>
    <property type="match status" value="1"/>
</dbReference>
<feature type="domain" description="BZIP" evidence="8">
    <location>
        <begin position="364"/>
        <end position="421"/>
    </location>
</feature>
<evidence type="ECO:0000313" key="10">
    <source>
        <dbReference type="Proteomes" id="UP000285301"/>
    </source>
</evidence>
<sequence length="430" mass="47242">MSTNMSLSYDCDDLTGPDGNSLPNSEEIIQVTDDQPLDFSRKKKGMKKEVSDSTNGREPTTLTPMANLTTPSSPPERVLCKLLRGNLLASSFEKLRNASPSLSPPVAETFAGIGRSRTPILSPTSPVMQAASRNGGSVVNDRINCSRNSLQMSPIGMEQSHEATNPSPENQADGVDHFAASGGSMLTAGEFMSSDPHKNIKYIRPFKAYQREPILPVNYFYGNSMPLQLPLSPEAIATQSLIATTSDQQYIQFREQMLSQRRNQESKRKPVQNSSANQPSSNSQGSVKSNSPNSPDSFDTASNNSNGLEAGQSNSRLNDDTSRMSNGGSSPRAEVNGKRSTTSQNAQGTTTRKRGKPLPDSEKDEAYWERRRKNNEAAKRSRDARRAKEDEIAIRAAFLEQENMRLRVEVAHQKGEIAKLRCIVYNNHIS</sequence>
<keyword evidence="10" id="KW-1185">Reference proteome</keyword>
<keyword evidence="6" id="KW-0539">Nucleus</keyword>
<dbReference type="Gene3D" id="1.20.5.170">
    <property type="match status" value="1"/>
</dbReference>
<accession>A0A3S3QGS8</accession>
<evidence type="ECO:0000259" key="8">
    <source>
        <dbReference type="PROSITE" id="PS50217"/>
    </source>
</evidence>
<keyword evidence="4" id="KW-0238">DNA-binding</keyword>
<comment type="caution">
    <text evidence="9">The sequence shown here is derived from an EMBL/GenBank/DDBJ whole genome shotgun (WGS) entry which is preliminary data.</text>
</comment>
<dbReference type="OrthoDB" id="6516748at2759"/>
<keyword evidence="3" id="KW-0805">Transcription regulation</keyword>
<feature type="region of interest" description="Disordered" evidence="7">
    <location>
        <begin position="1"/>
        <end position="74"/>
    </location>
</feature>
<feature type="compositionally biased region" description="Polar residues" evidence="7">
    <location>
        <begin position="52"/>
        <end position="71"/>
    </location>
</feature>
<dbReference type="EMBL" id="NCKU01002897">
    <property type="protein sequence ID" value="RWS08594.1"/>
    <property type="molecule type" value="Genomic_DNA"/>
</dbReference>
<keyword evidence="5" id="KW-0804">Transcription</keyword>
<dbReference type="CDD" id="cd14695">
    <property type="entry name" value="bZIP_HLF"/>
    <property type="match status" value="1"/>
</dbReference>
<reference evidence="9 10" key="1">
    <citation type="journal article" date="2018" name="Gigascience">
        <title>Genomes of trombidid mites reveal novel predicted allergens and laterally-transferred genes associated with secondary metabolism.</title>
        <authorList>
            <person name="Dong X."/>
            <person name="Chaisiri K."/>
            <person name="Xia D."/>
            <person name="Armstrong S.D."/>
            <person name="Fang Y."/>
            <person name="Donnelly M.J."/>
            <person name="Kadowaki T."/>
            <person name="McGarry J.W."/>
            <person name="Darby A.C."/>
            <person name="Makepeace B.L."/>
        </authorList>
    </citation>
    <scope>NUCLEOTIDE SEQUENCE [LARGE SCALE GENOMIC DNA]</scope>
    <source>
        <strain evidence="9">UoL-WK</strain>
    </source>
</reference>
<dbReference type="InterPro" id="IPR046347">
    <property type="entry name" value="bZIP_sf"/>
</dbReference>
<feature type="compositionally biased region" description="Polar residues" evidence="7">
    <location>
        <begin position="119"/>
        <end position="140"/>
    </location>
</feature>
<proteinExistence type="inferred from homology"/>
<feature type="region of interest" description="Disordered" evidence="7">
    <location>
        <begin position="158"/>
        <end position="180"/>
    </location>
</feature>
<dbReference type="FunFam" id="1.20.5.170:FF:000007">
    <property type="entry name" value="hepatic leukemia factor isoform X2"/>
    <property type="match status" value="1"/>
</dbReference>
<dbReference type="InterPro" id="IPR004827">
    <property type="entry name" value="bZIP"/>
</dbReference>
<feature type="compositionally biased region" description="Low complexity" evidence="7">
    <location>
        <begin position="272"/>
        <end position="292"/>
    </location>
</feature>
<dbReference type="AlphaFoldDB" id="A0A3S3QGS8"/>
<feature type="compositionally biased region" description="Polar residues" evidence="7">
    <location>
        <begin position="338"/>
        <end position="350"/>
    </location>
</feature>
<evidence type="ECO:0000313" key="9">
    <source>
        <dbReference type="EMBL" id="RWS08594.1"/>
    </source>
</evidence>
<dbReference type="Pfam" id="PF07716">
    <property type="entry name" value="bZIP_2"/>
    <property type="match status" value="1"/>
</dbReference>
<protein>
    <submittedName>
        <fullName evidence="9">Protein giant-like protein</fullName>
    </submittedName>
</protein>
<feature type="compositionally biased region" description="Polar residues" evidence="7">
    <location>
        <begin position="293"/>
        <end position="316"/>
    </location>
</feature>
<dbReference type="Proteomes" id="UP000285301">
    <property type="component" value="Unassembled WGS sequence"/>
</dbReference>
<evidence type="ECO:0000256" key="3">
    <source>
        <dbReference type="ARBA" id="ARBA00023015"/>
    </source>
</evidence>
<comment type="subcellular location">
    <subcellularLocation>
        <location evidence="1">Nucleus</location>
    </subcellularLocation>
</comment>
<organism evidence="9 10">
    <name type="scientific">Dinothrombium tinctorium</name>
    <dbReference type="NCBI Taxonomy" id="1965070"/>
    <lineage>
        <taxon>Eukaryota</taxon>
        <taxon>Metazoa</taxon>
        <taxon>Ecdysozoa</taxon>
        <taxon>Arthropoda</taxon>
        <taxon>Chelicerata</taxon>
        <taxon>Arachnida</taxon>
        <taxon>Acari</taxon>
        <taxon>Acariformes</taxon>
        <taxon>Trombidiformes</taxon>
        <taxon>Prostigmata</taxon>
        <taxon>Anystina</taxon>
        <taxon>Parasitengona</taxon>
        <taxon>Trombidioidea</taxon>
        <taxon>Trombidiidae</taxon>
        <taxon>Dinothrombium</taxon>
    </lineage>
</organism>
<dbReference type="STRING" id="1965070.A0A3S3QGS8"/>
<evidence type="ECO:0000256" key="6">
    <source>
        <dbReference type="ARBA" id="ARBA00023242"/>
    </source>
</evidence>
<dbReference type="GO" id="GO:0000978">
    <property type="term" value="F:RNA polymerase II cis-regulatory region sequence-specific DNA binding"/>
    <property type="evidence" value="ECO:0007669"/>
    <property type="project" value="TreeGrafter"/>
</dbReference>
<feature type="compositionally biased region" description="Basic and acidic residues" evidence="7">
    <location>
        <begin position="357"/>
        <end position="388"/>
    </location>
</feature>
<dbReference type="SUPFAM" id="SSF57959">
    <property type="entry name" value="Leucine zipper domain"/>
    <property type="match status" value="1"/>
</dbReference>
<dbReference type="PROSITE" id="PS50217">
    <property type="entry name" value="BZIP"/>
    <property type="match status" value="1"/>
</dbReference>
<feature type="region of interest" description="Disordered" evidence="7">
    <location>
        <begin position="258"/>
        <end position="388"/>
    </location>
</feature>
<name>A0A3S3QGS8_9ACAR</name>
<gene>
    <name evidence="9" type="ORF">B4U79_05897</name>
</gene>